<organism evidence="1 2">
    <name type="scientific">Melastoma candidum</name>
    <dbReference type="NCBI Taxonomy" id="119954"/>
    <lineage>
        <taxon>Eukaryota</taxon>
        <taxon>Viridiplantae</taxon>
        <taxon>Streptophyta</taxon>
        <taxon>Embryophyta</taxon>
        <taxon>Tracheophyta</taxon>
        <taxon>Spermatophyta</taxon>
        <taxon>Magnoliopsida</taxon>
        <taxon>eudicotyledons</taxon>
        <taxon>Gunneridae</taxon>
        <taxon>Pentapetalae</taxon>
        <taxon>rosids</taxon>
        <taxon>malvids</taxon>
        <taxon>Myrtales</taxon>
        <taxon>Melastomataceae</taxon>
        <taxon>Melastomatoideae</taxon>
        <taxon>Melastomateae</taxon>
        <taxon>Melastoma</taxon>
    </lineage>
</organism>
<evidence type="ECO:0000313" key="1">
    <source>
        <dbReference type="EMBL" id="KAI4325928.1"/>
    </source>
</evidence>
<protein>
    <submittedName>
        <fullName evidence="1">Uncharacterized protein</fullName>
    </submittedName>
</protein>
<dbReference type="Proteomes" id="UP001057402">
    <property type="component" value="Chromosome 9"/>
</dbReference>
<accession>A0ACB9MP77</accession>
<keyword evidence="2" id="KW-1185">Reference proteome</keyword>
<evidence type="ECO:0000313" key="2">
    <source>
        <dbReference type="Proteomes" id="UP001057402"/>
    </source>
</evidence>
<dbReference type="EMBL" id="CM042888">
    <property type="protein sequence ID" value="KAI4325928.1"/>
    <property type="molecule type" value="Genomic_DNA"/>
</dbReference>
<name>A0ACB9MP77_9MYRT</name>
<reference evidence="2" key="1">
    <citation type="journal article" date="2023" name="Front. Plant Sci.">
        <title>Chromosomal-level genome assembly of Melastoma candidum provides insights into trichome evolution.</title>
        <authorList>
            <person name="Zhong Y."/>
            <person name="Wu W."/>
            <person name="Sun C."/>
            <person name="Zou P."/>
            <person name="Liu Y."/>
            <person name="Dai S."/>
            <person name="Zhou R."/>
        </authorList>
    </citation>
    <scope>NUCLEOTIDE SEQUENCE [LARGE SCALE GENOMIC DNA]</scope>
</reference>
<gene>
    <name evidence="1" type="ORF">MLD38_031289</name>
</gene>
<comment type="caution">
    <text evidence="1">The sequence shown here is derived from an EMBL/GenBank/DDBJ whole genome shotgun (WGS) entry which is preliminary data.</text>
</comment>
<proteinExistence type="predicted"/>
<sequence>MLLGKRPRPPMRRTTSMSGIVPPSDITDSQDPSSDPSAVRVLVIEEPRHDDIPNLVPAASPRGGYGGRAAAGGAFGVGYDCDGFNLEAAHFLETCGLCRRRLFPGRDIYMYRGDAAFCSLECREQLMKQEERKAKNGLRSPRDALDRMD</sequence>